<reference evidence="1" key="1">
    <citation type="journal article" date="2014" name="Int. J. Syst. Evol. Microbiol.">
        <title>Complete genome sequence of Corynebacterium casei LMG S-19264T (=DSM 44701T), isolated from a smear-ripened cheese.</title>
        <authorList>
            <consortium name="US DOE Joint Genome Institute (JGI-PGF)"/>
            <person name="Walter F."/>
            <person name="Albersmeier A."/>
            <person name="Kalinowski J."/>
            <person name="Ruckert C."/>
        </authorList>
    </citation>
    <scope>NUCLEOTIDE SEQUENCE</scope>
    <source>
        <strain evidence="1">JCM 12862</strain>
    </source>
</reference>
<dbReference type="RefSeq" id="WP_188651042.1">
    <property type="nucleotide sequence ID" value="NZ_BMNR01000002.1"/>
</dbReference>
<dbReference type="Pfam" id="PF14060">
    <property type="entry name" value="DUF4252"/>
    <property type="match status" value="1"/>
</dbReference>
<dbReference type="Proteomes" id="UP000612329">
    <property type="component" value="Unassembled WGS sequence"/>
</dbReference>
<evidence type="ECO:0000313" key="1">
    <source>
        <dbReference type="EMBL" id="GGK19738.1"/>
    </source>
</evidence>
<protein>
    <recommendedName>
        <fullName evidence="3">DUF4252 domain-containing protein</fullName>
    </recommendedName>
</protein>
<name>A0A8J3BHD4_9FLAO</name>
<evidence type="ECO:0008006" key="3">
    <source>
        <dbReference type="Google" id="ProtNLM"/>
    </source>
</evidence>
<organism evidence="1 2">
    <name type="scientific">Yeosuana aromativorans</name>
    <dbReference type="NCBI Taxonomy" id="288019"/>
    <lineage>
        <taxon>Bacteria</taxon>
        <taxon>Pseudomonadati</taxon>
        <taxon>Bacteroidota</taxon>
        <taxon>Flavobacteriia</taxon>
        <taxon>Flavobacteriales</taxon>
        <taxon>Flavobacteriaceae</taxon>
        <taxon>Yeosuana</taxon>
    </lineage>
</organism>
<gene>
    <name evidence="1" type="ORF">GCM10007962_12290</name>
</gene>
<comment type="caution">
    <text evidence="1">The sequence shown here is derived from an EMBL/GenBank/DDBJ whole genome shotgun (WGS) entry which is preliminary data.</text>
</comment>
<sequence>MKRTFKSILLTFITALLFTGCNDGPTLQRYFVDNQESGNFTAIDLPVSIINLDESKLTEPQKEAYNSVKRLNFLGYKLDENNVETFNAELAKVKAILKDKKYNDLMEFNDKKAKIVVKYLGDDDNADEFVVFASSKDIGFGIVRVLGDHMSPEKMVTLADAMKNSDIDESQLSGIMDFFKK</sequence>
<evidence type="ECO:0000313" key="2">
    <source>
        <dbReference type="Proteomes" id="UP000612329"/>
    </source>
</evidence>
<dbReference type="EMBL" id="BMNR01000002">
    <property type="protein sequence ID" value="GGK19738.1"/>
    <property type="molecule type" value="Genomic_DNA"/>
</dbReference>
<reference evidence="1" key="2">
    <citation type="submission" date="2020-09" db="EMBL/GenBank/DDBJ databases">
        <authorList>
            <person name="Sun Q."/>
            <person name="Ohkuma M."/>
        </authorList>
    </citation>
    <scope>NUCLEOTIDE SEQUENCE</scope>
    <source>
        <strain evidence="1">JCM 12862</strain>
    </source>
</reference>
<dbReference type="AlphaFoldDB" id="A0A8J3BHD4"/>
<accession>A0A8J3BHD4</accession>
<proteinExistence type="predicted"/>
<dbReference type="InterPro" id="IPR025348">
    <property type="entry name" value="DUF4252"/>
</dbReference>
<keyword evidence="2" id="KW-1185">Reference proteome</keyword>
<dbReference type="PROSITE" id="PS51257">
    <property type="entry name" value="PROKAR_LIPOPROTEIN"/>
    <property type="match status" value="1"/>
</dbReference>